<dbReference type="GO" id="GO:0001671">
    <property type="term" value="F:ATPase activator activity"/>
    <property type="evidence" value="ECO:0007669"/>
    <property type="project" value="InterPro"/>
</dbReference>
<dbReference type="Pfam" id="PF07743">
    <property type="entry name" value="HSCB_C"/>
    <property type="match status" value="1"/>
</dbReference>
<evidence type="ECO:0000256" key="3">
    <source>
        <dbReference type="ARBA" id="ARBA00025596"/>
    </source>
</evidence>
<reference evidence="5 6" key="1">
    <citation type="submission" date="2015-01" db="EMBL/GenBank/DDBJ databases">
        <title>Rufibacter sp./DG31D/ whole genome sequencing.</title>
        <authorList>
            <person name="Kim M.K."/>
            <person name="Srinivasan S."/>
            <person name="Lee J.-J."/>
        </authorList>
    </citation>
    <scope>NUCLEOTIDE SEQUENCE [LARGE SCALE GENOMIC DNA]</scope>
    <source>
        <strain evidence="5 6">DG31D</strain>
    </source>
</reference>
<accession>A0A0H4VKY3</accession>
<dbReference type="SUPFAM" id="SSF47144">
    <property type="entry name" value="HSC20 (HSCB), C-terminal oligomerisation domain"/>
    <property type="match status" value="1"/>
</dbReference>
<evidence type="ECO:0000256" key="1">
    <source>
        <dbReference type="ARBA" id="ARBA00010476"/>
    </source>
</evidence>
<keyword evidence="2" id="KW-0143">Chaperone</keyword>
<dbReference type="RefSeq" id="WP_076606462.1">
    <property type="nucleotide sequence ID" value="NZ_CP010777.1"/>
</dbReference>
<dbReference type="KEGG" id="ruf:TH63_10640"/>
<dbReference type="InterPro" id="IPR036869">
    <property type="entry name" value="J_dom_sf"/>
</dbReference>
<dbReference type="EMBL" id="CP010777">
    <property type="protein sequence ID" value="AKQ45998.1"/>
    <property type="molecule type" value="Genomic_DNA"/>
</dbReference>
<feature type="domain" description="J" evidence="4">
    <location>
        <begin position="2"/>
        <end position="76"/>
    </location>
</feature>
<dbReference type="InterPro" id="IPR036386">
    <property type="entry name" value="HscB_C_sf"/>
</dbReference>
<dbReference type="AlphaFoldDB" id="A0A0H4VKY3"/>
<dbReference type="GO" id="GO:0051087">
    <property type="term" value="F:protein-folding chaperone binding"/>
    <property type="evidence" value="ECO:0007669"/>
    <property type="project" value="InterPro"/>
</dbReference>
<evidence type="ECO:0000256" key="2">
    <source>
        <dbReference type="ARBA" id="ARBA00023186"/>
    </source>
</evidence>
<dbReference type="InterPro" id="IPR001623">
    <property type="entry name" value="DnaJ_domain"/>
</dbReference>
<evidence type="ECO:0000313" key="5">
    <source>
        <dbReference type="EMBL" id="AKQ45998.1"/>
    </source>
</evidence>
<dbReference type="Gene3D" id="1.10.287.110">
    <property type="entry name" value="DnaJ domain"/>
    <property type="match status" value="1"/>
</dbReference>
<dbReference type="PROSITE" id="PS50076">
    <property type="entry name" value="DNAJ_2"/>
    <property type="match status" value="1"/>
</dbReference>
<dbReference type="STRING" id="1379910.TH63_10640"/>
<comment type="similarity">
    <text evidence="1">Belongs to the HscB family.</text>
</comment>
<evidence type="ECO:0000259" key="4">
    <source>
        <dbReference type="PROSITE" id="PS50076"/>
    </source>
</evidence>
<dbReference type="PANTHER" id="PTHR14021:SF15">
    <property type="entry name" value="IRON-SULFUR CLUSTER CO-CHAPERONE PROTEIN HSCB"/>
    <property type="match status" value="1"/>
</dbReference>
<comment type="function">
    <text evidence="3">Co-chaperone involved in the maturation of iron-sulfur cluster-containing proteins. Seems to help targeting proteins to be folded toward HscA.</text>
</comment>
<keyword evidence="6" id="KW-1185">Reference proteome</keyword>
<dbReference type="SUPFAM" id="SSF46565">
    <property type="entry name" value="Chaperone J-domain"/>
    <property type="match status" value="1"/>
</dbReference>
<gene>
    <name evidence="5" type="ORF">TH63_10640</name>
</gene>
<protein>
    <submittedName>
        <fullName evidence="5">Co-chaperone Hsc20</fullName>
    </submittedName>
</protein>
<sequence length="179" mass="21242">MNYFQFYDMQESFLPDEKAIQTKYYALSREFHPDFYTLDSPEKQKEILEKSTLNTNAYRTLSHFDKRMQYILEQHGLLEEGGDNDLPQDFLMEVMDLNEQLMDLEFDFDPTTFKIVSDQTGEIEGELKAQIWPVLESYKDLAPEAQAEALQKVKNYYLKQRYLLRIKESLNKFASSSDR</sequence>
<name>A0A0H4VKY3_9BACT</name>
<dbReference type="Proteomes" id="UP000036458">
    <property type="component" value="Chromosome"/>
</dbReference>
<dbReference type="GO" id="GO:0044571">
    <property type="term" value="P:[2Fe-2S] cluster assembly"/>
    <property type="evidence" value="ECO:0007669"/>
    <property type="project" value="InterPro"/>
</dbReference>
<dbReference type="PANTHER" id="PTHR14021">
    <property type="entry name" value="IRON-SULFUR CLUSTER CO-CHAPERONE PROTEIN HSCB"/>
    <property type="match status" value="1"/>
</dbReference>
<proteinExistence type="inferred from homology"/>
<evidence type="ECO:0000313" key="6">
    <source>
        <dbReference type="Proteomes" id="UP000036458"/>
    </source>
</evidence>
<dbReference type="InterPro" id="IPR009073">
    <property type="entry name" value="HscB_oligo_C"/>
</dbReference>
<organism evidence="5 6">
    <name type="scientific">Rufibacter radiotolerans</name>
    <dbReference type="NCBI Taxonomy" id="1379910"/>
    <lineage>
        <taxon>Bacteria</taxon>
        <taxon>Pseudomonadati</taxon>
        <taxon>Bacteroidota</taxon>
        <taxon>Cytophagia</taxon>
        <taxon>Cytophagales</taxon>
        <taxon>Hymenobacteraceae</taxon>
        <taxon>Rufibacter</taxon>
    </lineage>
</organism>
<dbReference type="Gene3D" id="1.20.1280.20">
    <property type="entry name" value="HscB, C-terminal domain"/>
    <property type="match status" value="1"/>
</dbReference>
<dbReference type="PATRIC" id="fig|1379910.4.peg.2310"/>
<dbReference type="GO" id="GO:0051259">
    <property type="term" value="P:protein complex oligomerization"/>
    <property type="evidence" value="ECO:0007669"/>
    <property type="project" value="InterPro"/>
</dbReference>
<dbReference type="InterPro" id="IPR004640">
    <property type="entry name" value="HscB"/>
</dbReference>